<dbReference type="InterPro" id="IPR018035">
    <property type="entry name" value="Flagellar_FliH/T3SS_HrpE"/>
</dbReference>
<dbReference type="InterPro" id="IPR022524">
    <property type="entry name" value="FliH_Bacilli"/>
</dbReference>
<dbReference type="NCBIfam" id="TIGR03825">
    <property type="entry name" value="FliH_bacil"/>
    <property type="match status" value="1"/>
</dbReference>
<dbReference type="PANTHER" id="PTHR34982">
    <property type="entry name" value="YOP PROTEINS TRANSLOCATION PROTEIN L"/>
    <property type="match status" value="1"/>
</dbReference>
<evidence type="ECO:0000256" key="3">
    <source>
        <dbReference type="ARBA" id="ARBA00022448"/>
    </source>
</evidence>
<evidence type="ECO:0000256" key="8">
    <source>
        <dbReference type="SAM" id="Coils"/>
    </source>
</evidence>
<dbReference type="eggNOG" id="COG1317">
    <property type="taxonomic scope" value="Bacteria"/>
</dbReference>
<evidence type="ECO:0000259" key="9">
    <source>
        <dbReference type="Pfam" id="PF02108"/>
    </source>
</evidence>
<feature type="coiled-coil region" evidence="8">
    <location>
        <begin position="41"/>
        <end position="87"/>
    </location>
</feature>
<dbReference type="PANTHER" id="PTHR34982:SF1">
    <property type="entry name" value="FLAGELLAR ASSEMBLY PROTEIN FLIH"/>
    <property type="match status" value="1"/>
</dbReference>
<evidence type="ECO:0000256" key="4">
    <source>
        <dbReference type="ARBA" id="ARBA00022795"/>
    </source>
</evidence>
<name>I8AHA9_9BACL</name>
<gene>
    <name evidence="10" type="primary">fliH</name>
    <name evidence="10" type="ORF">A374_12320</name>
</gene>
<protein>
    <recommendedName>
        <fullName evidence="7">Flagellar assembly protein FliH</fullName>
    </recommendedName>
</protein>
<keyword evidence="11" id="KW-1185">Reference proteome</keyword>
<comment type="function">
    <text evidence="1">Needed for flagellar regrowth and assembly.</text>
</comment>
<dbReference type="PATRIC" id="fig|1196324.3.peg.2520"/>
<evidence type="ECO:0000313" key="11">
    <source>
        <dbReference type="Proteomes" id="UP000004080"/>
    </source>
</evidence>
<evidence type="ECO:0000256" key="7">
    <source>
        <dbReference type="NCBIfam" id="TIGR03825"/>
    </source>
</evidence>
<comment type="caution">
    <text evidence="10">The sequence shown here is derived from an EMBL/GenBank/DDBJ whole genome shotgun (WGS) entry which is preliminary data.</text>
</comment>
<dbReference type="OrthoDB" id="19020at2"/>
<evidence type="ECO:0000256" key="1">
    <source>
        <dbReference type="ARBA" id="ARBA00003041"/>
    </source>
</evidence>
<dbReference type="GO" id="GO:0044781">
    <property type="term" value="P:bacterial-type flagellum organization"/>
    <property type="evidence" value="ECO:0007669"/>
    <property type="project" value="UniProtKB-KW"/>
</dbReference>
<keyword evidence="10" id="KW-0282">Flagellum</keyword>
<dbReference type="GO" id="GO:0015031">
    <property type="term" value="P:protein transport"/>
    <property type="evidence" value="ECO:0007669"/>
    <property type="project" value="UniProtKB-KW"/>
</dbReference>
<comment type="similarity">
    <text evidence="2">Belongs to the FliH family.</text>
</comment>
<dbReference type="RefSeq" id="WP_007202542.1">
    <property type="nucleotide sequence ID" value="NZ_AKKV01000027.1"/>
</dbReference>
<keyword evidence="8" id="KW-0175">Coiled coil</keyword>
<accession>I8AHA9</accession>
<keyword evidence="10" id="KW-0969">Cilium</keyword>
<organism evidence="10 11">
    <name type="scientific">Fictibacillus macauensis ZFHKF-1</name>
    <dbReference type="NCBI Taxonomy" id="1196324"/>
    <lineage>
        <taxon>Bacteria</taxon>
        <taxon>Bacillati</taxon>
        <taxon>Bacillota</taxon>
        <taxon>Bacilli</taxon>
        <taxon>Bacillales</taxon>
        <taxon>Fictibacillaceae</taxon>
        <taxon>Fictibacillus</taxon>
    </lineage>
</organism>
<keyword evidence="10" id="KW-0966">Cell projection</keyword>
<evidence type="ECO:0000313" key="10">
    <source>
        <dbReference type="EMBL" id="EIT85082.1"/>
    </source>
</evidence>
<keyword evidence="4" id="KW-1005">Bacterial flagellum biogenesis</keyword>
<reference evidence="10 11" key="1">
    <citation type="journal article" date="2012" name="J. Bacteriol.">
        <title>Genome of Bacillus macauensis ZFHKF-1, a Long-Chain-Forming Bacterium.</title>
        <authorList>
            <person name="Cai L."/>
            <person name="Zhang T."/>
        </authorList>
    </citation>
    <scope>NUCLEOTIDE SEQUENCE [LARGE SCALE GENOMIC DNA]</scope>
    <source>
        <strain evidence="10 11">ZFHKF-1</strain>
    </source>
</reference>
<dbReference type="GO" id="GO:0005829">
    <property type="term" value="C:cytosol"/>
    <property type="evidence" value="ECO:0007669"/>
    <property type="project" value="TreeGrafter"/>
</dbReference>
<proteinExistence type="inferred from homology"/>
<dbReference type="Pfam" id="PF02108">
    <property type="entry name" value="FliH"/>
    <property type="match status" value="1"/>
</dbReference>
<dbReference type="STRING" id="1196324.A374_12320"/>
<evidence type="ECO:0000256" key="6">
    <source>
        <dbReference type="ARBA" id="ARBA00023225"/>
    </source>
</evidence>
<dbReference type="Proteomes" id="UP000004080">
    <property type="component" value="Unassembled WGS sequence"/>
</dbReference>
<dbReference type="EMBL" id="AKKV01000027">
    <property type="protein sequence ID" value="EIT85082.1"/>
    <property type="molecule type" value="Genomic_DNA"/>
</dbReference>
<keyword evidence="3" id="KW-0813">Transport</keyword>
<sequence length="264" mass="30482">MSLCKIIKASEINHTASFKPVHLHQLLYATAFAQADEEDCSTRLMEEALQAKKEADVYKEELQKQHQAEVEYEKQQVQIEIEQLRKETRQQAYEEGVSQGQAEGRAHYDEALQQVNKLTQLAQKEYESHIEKATPIIIELAVELAQKVVGASFEQDEQTFVSVLKQLLLELKMNHAIRLYVPVSWYEATLCAKEDLESVLEKKDTLSLYPDEQLQGNDFYVEYPGGKIEGGLDRQLLQLKEKLQEYVEEHNHERAGIKNNYTKK</sequence>
<keyword evidence="6" id="KW-1006">Bacterial flagellum protein export</keyword>
<evidence type="ECO:0000256" key="5">
    <source>
        <dbReference type="ARBA" id="ARBA00022927"/>
    </source>
</evidence>
<dbReference type="AlphaFoldDB" id="I8AHA9"/>
<keyword evidence="5" id="KW-0653">Protein transport</keyword>
<dbReference type="InterPro" id="IPR051472">
    <property type="entry name" value="T3SS_Stator/FliH"/>
</dbReference>
<evidence type="ECO:0000256" key="2">
    <source>
        <dbReference type="ARBA" id="ARBA00006602"/>
    </source>
</evidence>
<feature type="domain" description="Flagellar assembly protein FliH/Type III secretion system HrpE" evidence="9">
    <location>
        <begin position="110"/>
        <end position="237"/>
    </location>
</feature>